<organism evidence="1 2">
    <name type="scientific">Streptacidiphilus alkalitolerans</name>
    <dbReference type="NCBI Taxonomy" id="3342712"/>
    <lineage>
        <taxon>Bacteria</taxon>
        <taxon>Bacillati</taxon>
        <taxon>Actinomycetota</taxon>
        <taxon>Actinomycetes</taxon>
        <taxon>Kitasatosporales</taxon>
        <taxon>Streptomycetaceae</taxon>
        <taxon>Streptacidiphilus</taxon>
    </lineage>
</organism>
<gene>
    <name evidence="1" type="ORF">ACEZDG_26225</name>
</gene>
<proteinExistence type="predicted"/>
<accession>A0ABV6VGA4</accession>
<evidence type="ECO:0000313" key="1">
    <source>
        <dbReference type="EMBL" id="MFC1412770.1"/>
    </source>
</evidence>
<dbReference type="EMBL" id="JBHEZX010000013">
    <property type="protein sequence ID" value="MFC1412770.1"/>
    <property type="molecule type" value="Genomic_DNA"/>
</dbReference>
<comment type="caution">
    <text evidence="1">The sequence shown here is derived from an EMBL/GenBank/DDBJ whole genome shotgun (WGS) entry which is preliminary data.</text>
</comment>
<keyword evidence="2" id="KW-1185">Reference proteome</keyword>
<name>A0ABV6VGA4_9ACTN</name>
<protein>
    <submittedName>
        <fullName evidence="1">Uncharacterized protein</fullName>
    </submittedName>
</protein>
<dbReference type="Proteomes" id="UP001592582">
    <property type="component" value="Unassembled WGS sequence"/>
</dbReference>
<evidence type="ECO:0000313" key="2">
    <source>
        <dbReference type="Proteomes" id="UP001592582"/>
    </source>
</evidence>
<sequence>MSRETDSPSPNPPRPGADAYPSGTPPYGMPSDPAFSRAGQQGSTPPEPPAEDEPRTETTLTTRIRINIPGSRPIPPVVVRSPMPGAEGSAADGAEDRTAPEPPAPAGPRHRSGTGSSPVIGVMDSAGGNSPMPDLPPEWRTADRAPGPAAPAPAPAAGGEAEPASTWFAPRKKGQPATPAQAPAAAPAPAPTPPPAQAPAPAATQAPTPPPAPAPVAPPPYQQPPGYEQPVYQQPGYEQPGYQQQGFEQQGYEQPYPQPVYQQQPYGLPEPEPQYQPQQPPQAQPPQAQQPQAQAPQAQAQPQAPIAPTRPVGGGSGRPTGMNSGLIVGGSDLPPALDPLDTTIPLAVVRDPSLQTQQAPPPQQAPQAQTHAQVRAQAPAKAPAAPRAPRPSPRGASVPPGQESQARPNPAGAGQKAPQAPQASPRPQAGDGFAGGTGGAGAPPRKEVGATDKPAAKPAARKGGAAARGRKLLVTGLALLVLLAGVGYGAGLALNQADVPKGTTVLGQNIGGDTRDAAVHALDGTVGVLAAKPLELVIGGRTVPLATSVAGLSIDTTATVQSVAHHSYNPADVVGSLFGGKHPVAPVVRIDQDKLRSALQTLAGSGSGSPKEGYVHFTSDGQVVTVLPQTGSSLDVKTSVALVSDAYQERAAGLPDHPITLPVTTAEPKGSAAAVKAAAKTIGAWAADHTFTVRVQGASQLFGKITFSKALTLRPDASGKLVPVFDLAKLKDAYGTAFNLVQVKHSGVLGPVTPQDIAKGLTELLSKPGGDRSITL</sequence>
<reference evidence="1 2" key="1">
    <citation type="submission" date="2024-09" db="EMBL/GenBank/DDBJ databases">
        <authorList>
            <person name="Lee S.D."/>
        </authorList>
    </citation>
    <scope>NUCLEOTIDE SEQUENCE [LARGE SCALE GENOMIC DNA]</scope>
    <source>
        <strain evidence="1 2">N1-1</strain>
    </source>
</reference>